<feature type="transmembrane region" description="Helical" evidence="1">
    <location>
        <begin position="126"/>
        <end position="144"/>
    </location>
</feature>
<protein>
    <recommendedName>
        <fullName evidence="2">Sulfatase N-terminal domain-containing protein</fullName>
    </recommendedName>
</protein>
<dbReference type="InterPro" id="IPR000917">
    <property type="entry name" value="Sulfatase_N"/>
</dbReference>
<keyword evidence="1" id="KW-1133">Transmembrane helix</keyword>
<gene>
    <name evidence="3" type="ORF">J2S23_000732</name>
</gene>
<dbReference type="Proteomes" id="UP001223079">
    <property type="component" value="Unassembled WGS sequence"/>
</dbReference>
<evidence type="ECO:0000259" key="2">
    <source>
        <dbReference type="Pfam" id="PF00884"/>
    </source>
</evidence>
<feature type="transmembrane region" description="Helical" evidence="1">
    <location>
        <begin position="58"/>
        <end position="75"/>
    </location>
</feature>
<feature type="transmembrane region" description="Helical" evidence="1">
    <location>
        <begin position="21"/>
        <end position="38"/>
    </location>
</feature>
<evidence type="ECO:0000256" key="1">
    <source>
        <dbReference type="SAM" id="Phobius"/>
    </source>
</evidence>
<dbReference type="Pfam" id="PF00884">
    <property type="entry name" value="Sulfatase"/>
    <property type="match status" value="1"/>
</dbReference>
<sequence length="827" mass="94536">MKNKLIQVFETIKNILRKIRWHSPLAFLFIFIINYHLIINRLLDQFSMSDLNQANQGITQFLYYIAIVGFAILASKSITIKDLLKLLIGYLVYIVSSYFILISVNLNNPDFEVGNWSENMLLETGFLETGLLIVVLSFVFRYLLTEFGIHKKSQRFLPENGSNHFILACLIGSFAVNDIKILLHSTSHLTIFAEENYLSYYLLFLALNTFISCLAFIALAHSLLNGLRDLKNNNASFNLVLSASALFAIIFNYTIQFGIRSDHTILGEYLFPGAFIYQFTILFSLFLLIYFITNRVFVGTLIIVSLGSIVSVANYLKEGLRSEPLLVTDFVWIKEISLLSSFVEHKILINIFITVAVALILFILGYKKWLPGAIFERKRMRAIGLLTVASLWLGIFTIFRTEENSKIVDNVPVISKLNNIVDLTWMGFTKNASYKSLMYVWTKQITKEVMPVPEGYNETSIKEIVEKYSKLATEINETRDSQIEEHTIIYILSESFADPMRLPGITISEEVLPNIKTIMQDYTSGTMRSDFYGGGTANMEIQTLIGLPYYNLSPSVSVMNTEVIPKMTYVPTISQFYEDKDKVAVHFHNGANYSRNIIYKDFGFETFIALGGTDDEPTMLEYNGANASDKTTYYAIESQLTQDTPQFFSAITMQNHIPWEKDEPVEITATGEGFSAEETKNLTNYVRLLKDTDIMTKDFLDTLSDMDKKITVVFYGDHLPGLYPSAIFSDDPNSQYQTDYFVWSNFQTEKLDHPYVNSSDFPALVFKQIDAKVSPYYALLTEVLENEDRQNPKESETLTSDELKLIEYDLMLGKGYLLEYPEFFTIK</sequence>
<accession>A0ABT9YQA9</accession>
<dbReference type="SUPFAM" id="SSF53649">
    <property type="entry name" value="Alkaline phosphatase-like"/>
    <property type="match status" value="1"/>
</dbReference>
<dbReference type="InterPro" id="IPR017850">
    <property type="entry name" value="Alkaline_phosphatase_core_sf"/>
</dbReference>
<evidence type="ECO:0000313" key="3">
    <source>
        <dbReference type="EMBL" id="MDQ0222181.1"/>
    </source>
</evidence>
<feature type="transmembrane region" description="Helical" evidence="1">
    <location>
        <begin position="87"/>
        <end position="106"/>
    </location>
</feature>
<keyword evidence="4" id="KW-1185">Reference proteome</keyword>
<organism evidence="3 4">
    <name type="scientific">Streptococcus moroccensis</name>
    <dbReference type="NCBI Taxonomy" id="1451356"/>
    <lineage>
        <taxon>Bacteria</taxon>
        <taxon>Bacillati</taxon>
        <taxon>Bacillota</taxon>
        <taxon>Bacilli</taxon>
        <taxon>Lactobacillales</taxon>
        <taxon>Streptococcaceae</taxon>
        <taxon>Streptococcus</taxon>
    </lineage>
</organism>
<feature type="transmembrane region" description="Helical" evidence="1">
    <location>
        <begin position="382"/>
        <end position="399"/>
    </location>
</feature>
<name>A0ABT9YQA9_9STRE</name>
<dbReference type="EMBL" id="JAUSTM010000005">
    <property type="protein sequence ID" value="MDQ0222181.1"/>
    <property type="molecule type" value="Genomic_DNA"/>
</dbReference>
<dbReference type="Gene3D" id="3.40.720.10">
    <property type="entry name" value="Alkaline Phosphatase, subunit A"/>
    <property type="match status" value="1"/>
</dbReference>
<dbReference type="RefSeq" id="WP_307121398.1">
    <property type="nucleotide sequence ID" value="NZ_JAUSTM010000005.1"/>
</dbReference>
<proteinExistence type="predicted"/>
<feature type="transmembrane region" description="Helical" evidence="1">
    <location>
        <begin position="347"/>
        <end position="370"/>
    </location>
</feature>
<feature type="domain" description="Sulfatase N-terminal" evidence="2">
    <location>
        <begin position="487"/>
        <end position="767"/>
    </location>
</feature>
<feature type="transmembrane region" description="Helical" evidence="1">
    <location>
        <begin position="236"/>
        <end position="255"/>
    </location>
</feature>
<feature type="transmembrane region" description="Helical" evidence="1">
    <location>
        <begin position="275"/>
        <end position="292"/>
    </location>
</feature>
<reference evidence="3 4" key="1">
    <citation type="submission" date="2023-07" db="EMBL/GenBank/DDBJ databases">
        <title>Genomic Encyclopedia of Type Strains, Phase IV (KMG-IV): sequencing the most valuable type-strain genomes for metagenomic binning, comparative biology and taxonomic classification.</title>
        <authorList>
            <person name="Goeker M."/>
        </authorList>
    </citation>
    <scope>NUCLEOTIDE SEQUENCE [LARGE SCALE GENOMIC DNA]</scope>
    <source>
        <strain evidence="3 4">DSM 105143</strain>
    </source>
</reference>
<feature type="transmembrane region" description="Helical" evidence="1">
    <location>
        <begin position="198"/>
        <end position="224"/>
    </location>
</feature>
<keyword evidence="1" id="KW-0472">Membrane</keyword>
<dbReference type="CDD" id="cd16015">
    <property type="entry name" value="LTA_synthase"/>
    <property type="match status" value="1"/>
</dbReference>
<keyword evidence="1" id="KW-0812">Transmembrane</keyword>
<feature type="transmembrane region" description="Helical" evidence="1">
    <location>
        <begin position="165"/>
        <end position="183"/>
    </location>
</feature>
<evidence type="ECO:0000313" key="4">
    <source>
        <dbReference type="Proteomes" id="UP001223079"/>
    </source>
</evidence>
<comment type="caution">
    <text evidence="3">The sequence shown here is derived from an EMBL/GenBank/DDBJ whole genome shotgun (WGS) entry which is preliminary data.</text>
</comment>
<feature type="transmembrane region" description="Helical" evidence="1">
    <location>
        <begin position="297"/>
        <end position="316"/>
    </location>
</feature>